<evidence type="ECO:0000313" key="2">
    <source>
        <dbReference type="Proteomes" id="UP001153076"/>
    </source>
</evidence>
<comment type="caution">
    <text evidence="1">The sequence shown here is derived from an EMBL/GenBank/DDBJ whole genome shotgun (WGS) entry which is preliminary data.</text>
</comment>
<proteinExistence type="predicted"/>
<organism evidence="1 2">
    <name type="scientific">Carnegiea gigantea</name>
    <dbReference type="NCBI Taxonomy" id="171969"/>
    <lineage>
        <taxon>Eukaryota</taxon>
        <taxon>Viridiplantae</taxon>
        <taxon>Streptophyta</taxon>
        <taxon>Embryophyta</taxon>
        <taxon>Tracheophyta</taxon>
        <taxon>Spermatophyta</taxon>
        <taxon>Magnoliopsida</taxon>
        <taxon>eudicotyledons</taxon>
        <taxon>Gunneridae</taxon>
        <taxon>Pentapetalae</taxon>
        <taxon>Caryophyllales</taxon>
        <taxon>Cactineae</taxon>
        <taxon>Cactaceae</taxon>
        <taxon>Cactoideae</taxon>
        <taxon>Echinocereeae</taxon>
        <taxon>Carnegiea</taxon>
    </lineage>
</organism>
<reference evidence="1" key="1">
    <citation type="submission" date="2022-04" db="EMBL/GenBank/DDBJ databases">
        <title>Carnegiea gigantea Genome sequencing and assembly v2.</title>
        <authorList>
            <person name="Copetti D."/>
            <person name="Sanderson M.J."/>
            <person name="Burquez A."/>
            <person name="Wojciechowski M.F."/>
        </authorList>
    </citation>
    <scope>NUCLEOTIDE SEQUENCE</scope>
    <source>
        <strain evidence="1">SGP5-SGP5p</strain>
        <tissue evidence="1">Aerial part</tissue>
    </source>
</reference>
<evidence type="ECO:0000313" key="1">
    <source>
        <dbReference type="EMBL" id="KAJ8441833.1"/>
    </source>
</evidence>
<protein>
    <submittedName>
        <fullName evidence="1">Uncharacterized protein</fullName>
    </submittedName>
</protein>
<keyword evidence="2" id="KW-1185">Reference proteome</keyword>
<sequence>MRLRRSFGQGRADFKDLVNSLSCLSPPSGDLASPSTLTRALPTITPSAPHSATYIRRYAPSQAQQTIDSKRRGATNSPGTRVNIFSSLLMLLPGFRLLRGNVWDYQACKVIIKKRKTYLLAAYTANKKLVLPFPLQEQQTECKKRKEYMIRNTGSDVSYKRHLCHAYSSGKRMKSEFEIAGRFQDTQIQ</sequence>
<accession>A0A9Q1KEF5</accession>
<dbReference type="Proteomes" id="UP001153076">
    <property type="component" value="Unassembled WGS sequence"/>
</dbReference>
<name>A0A9Q1KEF5_9CARY</name>
<gene>
    <name evidence="1" type="ORF">Cgig2_021523</name>
</gene>
<dbReference type="EMBL" id="JAKOGI010000153">
    <property type="protein sequence ID" value="KAJ8441833.1"/>
    <property type="molecule type" value="Genomic_DNA"/>
</dbReference>
<dbReference type="AlphaFoldDB" id="A0A9Q1KEF5"/>